<feature type="chain" id="PRO_5039446835" evidence="2">
    <location>
        <begin position="29"/>
        <end position="320"/>
    </location>
</feature>
<dbReference type="HOGENOM" id="CLU_063439_0_0_11"/>
<feature type="signal peptide" evidence="2">
    <location>
        <begin position="1"/>
        <end position="28"/>
    </location>
</feature>
<dbReference type="Pfam" id="PF01744">
    <property type="entry name" value="GLTT"/>
    <property type="match status" value="1"/>
</dbReference>
<dbReference type="STRING" id="350058.Mvan_5651"/>
<sequence>MPNRRRRRLSTALSTVAALAVASPVAVVAITELSAEPGRDGAPQHREFVQAATITDLPGELFNALSQGLSQFGINLPPMPTGLLTGSGATSPTTLSPGLGFPSLASPGLTTPGLTAPTLTDPGLANPALTNPALTSPTGAAPGLTTPGLTTPGLTTPGLTDPALASPGLTTPSLTDPALASPGLTTPGLSTPPALTDPALGALPISTSGLGTGEVPISAPIGLDPALGSYPVLGDPSLAATQPVASSSGGLLGDLSSAANSLGAGEAIDLLKGVLMPAIMSAVKPPAPLPAAPVAQAAGTVPAEAEAALGAAEAAIEPGA</sequence>
<dbReference type="EMBL" id="CP000511">
    <property type="protein sequence ID" value="ABM16416.1"/>
    <property type="molecule type" value="Genomic_DNA"/>
</dbReference>
<feature type="region of interest" description="Disordered" evidence="1">
    <location>
        <begin position="83"/>
        <end position="197"/>
    </location>
</feature>
<dbReference type="AlphaFoldDB" id="A1TGW6"/>
<feature type="compositionally biased region" description="Low complexity" evidence="1">
    <location>
        <begin position="181"/>
        <end position="196"/>
    </location>
</feature>
<name>A1TGW6_MYCVP</name>
<dbReference type="PANTHER" id="PTHR21523">
    <property type="match status" value="1"/>
</dbReference>
<organism evidence="3 4">
    <name type="scientific">Mycolicibacterium vanbaalenii (strain DSM 7251 / JCM 13017 / BCRC 16820 / KCTC 9966 / NRRL B-24157 / PYR-1)</name>
    <name type="common">Mycobacterium vanbaalenii</name>
    <dbReference type="NCBI Taxonomy" id="350058"/>
    <lineage>
        <taxon>Bacteria</taxon>
        <taxon>Bacillati</taxon>
        <taxon>Actinomycetota</taxon>
        <taxon>Actinomycetes</taxon>
        <taxon>Mycobacteriales</taxon>
        <taxon>Mycobacteriaceae</taxon>
        <taxon>Mycolicibacterium</taxon>
    </lineage>
</organism>
<evidence type="ECO:0000313" key="3">
    <source>
        <dbReference type="EMBL" id="ABM16416.1"/>
    </source>
</evidence>
<gene>
    <name evidence="3" type="ordered locus">Mvan_5651</name>
</gene>
<dbReference type="KEGG" id="mva:Mvan_5651"/>
<dbReference type="Proteomes" id="UP000009159">
    <property type="component" value="Chromosome"/>
</dbReference>
<dbReference type="RefSeq" id="WP_011782768.1">
    <property type="nucleotide sequence ID" value="NC_008726.1"/>
</dbReference>
<proteinExistence type="predicted"/>
<accession>A1TGW6</accession>
<dbReference type="eggNOG" id="ENOG5033CP4">
    <property type="taxonomic scope" value="Bacteria"/>
</dbReference>
<keyword evidence="2" id="KW-0732">Signal</keyword>
<dbReference type="InterPro" id="IPR008164">
    <property type="entry name" value="XGLTT_rpt"/>
</dbReference>
<feature type="compositionally biased region" description="Low complexity" evidence="1">
    <location>
        <begin position="107"/>
        <end position="125"/>
    </location>
</feature>
<feature type="compositionally biased region" description="Low complexity" evidence="1">
    <location>
        <begin position="137"/>
        <end position="165"/>
    </location>
</feature>
<evidence type="ECO:0000313" key="4">
    <source>
        <dbReference type="Proteomes" id="UP000009159"/>
    </source>
</evidence>
<reference evidence="3" key="1">
    <citation type="submission" date="2006-12" db="EMBL/GenBank/DDBJ databases">
        <title>Complete sequence of Mycobacterium vanbaalenii PYR-1.</title>
        <authorList>
            <consortium name="US DOE Joint Genome Institute"/>
            <person name="Copeland A."/>
            <person name="Lucas S."/>
            <person name="Lapidus A."/>
            <person name="Barry K."/>
            <person name="Detter J.C."/>
            <person name="Glavina del Rio T."/>
            <person name="Hammon N."/>
            <person name="Israni S."/>
            <person name="Dalin E."/>
            <person name="Tice H."/>
            <person name="Pitluck S."/>
            <person name="Singan V."/>
            <person name="Schmutz J."/>
            <person name="Larimer F."/>
            <person name="Land M."/>
            <person name="Hauser L."/>
            <person name="Kyrpides N."/>
            <person name="Anderson I.J."/>
            <person name="Miller C."/>
            <person name="Richardson P."/>
        </authorList>
    </citation>
    <scope>NUCLEOTIDE SEQUENCE [LARGE SCALE GENOMIC DNA]</scope>
    <source>
        <strain evidence="3">PYR-1</strain>
    </source>
</reference>
<protein>
    <submittedName>
        <fullName evidence="3">Exported repetitive protein PirG (Cell surface protein) (EXP53)</fullName>
    </submittedName>
</protein>
<evidence type="ECO:0000256" key="1">
    <source>
        <dbReference type="SAM" id="MobiDB-lite"/>
    </source>
</evidence>
<evidence type="ECO:0000256" key="2">
    <source>
        <dbReference type="SAM" id="SignalP"/>
    </source>
</evidence>
<keyword evidence="4" id="KW-1185">Reference proteome</keyword>
<dbReference type="PANTHER" id="PTHR21523:SF14">
    <property type="entry name" value="EXPORTED REPETITIVE PROTEIN"/>
    <property type="match status" value="1"/>
</dbReference>
<feature type="compositionally biased region" description="Polar residues" evidence="1">
    <location>
        <begin position="87"/>
        <end position="96"/>
    </location>
</feature>